<name>A0A643FCR1_IDEDE</name>
<dbReference type="AlphaFoldDB" id="A0A643FCR1"/>
<keyword evidence="3" id="KW-1185">Reference proteome</keyword>
<dbReference type="EMBL" id="VZPB01000015">
    <property type="protein sequence ID" value="KAB0583311.1"/>
    <property type="molecule type" value="Genomic_DNA"/>
</dbReference>
<dbReference type="InterPro" id="IPR018640">
    <property type="entry name" value="DUF2063"/>
</dbReference>
<proteinExistence type="predicted"/>
<gene>
    <name evidence="2" type="ORF">F7Q92_08310</name>
</gene>
<evidence type="ECO:0000313" key="3">
    <source>
        <dbReference type="Proteomes" id="UP000430120"/>
    </source>
</evidence>
<dbReference type="Proteomes" id="UP000430120">
    <property type="component" value="Unassembled WGS sequence"/>
</dbReference>
<protein>
    <submittedName>
        <fullName evidence="2">DUF2063 domain-containing protein</fullName>
    </submittedName>
</protein>
<feature type="domain" description="Putative DNA-binding" evidence="1">
    <location>
        <begin position="25"/>
        <end position="109"/>
    </location>
</feature>
<sequence length="276" mass="29541">MDASAPSCLNPAALTPQALRLEQERQAQLLAAIRAGHGPLPAGWAGHRVGLLAHQRHARATARRALAGAYPVLAAWLGEVEFEALAWQHWCQTPPRRGDLARWGAALPEALASEGPGTGTEHASLAALEWAVHVAARAADPVPGLPQGLDALQTTPPEALWLLPQPGLALLPCSPQVWARWCAAQPMPPPGSEDPPMPCEWALVRRVGWQVAVRALPADQARFTHRLLAGDNLGEALTRAAPGNFQDWLRDALAEGWWRAVSTAAPGSLHDEDEEP</sequence>
<reference evidence="2 3" key="1">
    <citation type="submission" date="2019-09" db="EMBL/GenBank/DDBJ databases">
        <title>Draft genome sequences of 48 bacterial type strains from the CCUG.</title>
        <authorList>
            <person name="Tunovic T."/>
            <person name="Pineiro-Iglesias B."/>
            <person name="Unosson C."/>
            <person name="Inganas E."/>
            <person name="Ohlen M."/>
            <person name="Cardew S."/>
            <person name="Jensie-Markopoulos S."/>
            <person name="Salva-Serra F."/>
            <person name="Jaen-Luchoro D."/>
            <person name="Karlsson R."/>
            <person name="Svensson-Stadler L."/>
            <person name="Chun J."/>
            <person name="Moore E."/>
        </authorList>
    </citation>
    <scope>NUCLEOTIDE SEQUENCE [LARGE SCALE GENOMIC DNA]</scope>
    <source>
        <strain evidence="2 3">CCUG 30977</strain>
    </source>
</reference>
<evidence type="ECO:0000259" key="1">
    <source>
        <dbReference type="Pfam" id="PF09836"/>
    </source>
</evidence>
<comment type="caution">
    <text evidence="2">The sequence shown here is derived from an EMBL/GenBank/DDBJ whole genome shotgun (WGS) entry which is preliminary data.</text>
</comment>
<organism evidence="2 3">
    <name type="scientific">Ideonella dechloratans</name>
    <dbReference type="NCBI Taxonomy" id="36863"/>
    <lineage>
        <taxon>Bacteria</taxon>
        <taxon>Pseudomonadati</taxon>
        <taxon>Pseudomonadota</taxon>
        <taxon>Betaproteobacteria</taxon>
        <taxon>Burkholderiales</taxon>
        <taxon>Sphaerotilaceae</taxon>
        <taxon>Ideonella</taxon>
    </lineage>
</organism>
<accession>A0A643FCR1</accession>
<dbReference type="OrthoDB" id="4146344at2"/>
<dbReference type="RefSeq" id="WP_151123688.1">
    <property type="nucleotide sequence ID" value="NZ_CP088081.1"/>
</dbReference>
<evidence type="ECO:0000313" key="2">
    <source>
        <dbReference type="EMBL" id="KAB0583311.1"/>
    </source>
</evidence>
<dbReference type="Pfam" id="PF09836">
    <property type="entry name" value="DUF2063"/>
    <property type="match status" value="1"/>
</dbReference>